<dbReference type="GO" id="GO:0005737">
    <property type="term" value="C:cytoplasm"/>
    <property type="evidence" value="ECO:0007669"/>
    <property type="project" value="TreeGrafter"/>
</dbReference>
<keyword evidence="4" id="KW-0645">Protease</keyword>
<evidence type="ECO:0000256" key="1">
    <source>
        <dbReference type="ARBA" id="ARBA00000423"/>
    </source>
</evidence>
<dbReference type="PANTHER" id="PTHR10363">
    <property type="entry name" value="BLEOMYCIN HYDROLASE"/>
    <property type="match status" value="1"/>
</dbReference>
<organism evidence="7 8">
    <name type="scientific">Aphis craccivora</name>
    <name type="common">Cowpea aphid</name>
    <dbReference type="NCBI Taxonomy" id="307492"/>
    <lineage>
        <taxon>Eukaryota</taxon>
        <taxon>Metazoa</taxon>
        <taxon>Ecdysozoa</taxon>
        <taxon>Arthropoda</taxon>
        <taxon>Hexapoda</taxon>
        <taxon>Insecta</taxon>
        <taxon>Pterygota</taxon>
        <taxon>Neoptera</taxon>
        <taxon>Paraneoptera</taxon>
        <taxon>Hemiptera</taxon>
        <taxon>Sternorrhyncha</taxon>
        <taxon>Aphidomorpha</taxon>
        <taxon>Aphidoidea</taxon>
        <taxon>Aphididae</taxon>
        <taxon>Aphidini</taxon>
        <taxon>Aphis</taxon>
        <taxon>Aphis</taxon>
    </lineage>
</organism>
<evidence type="ECO:0000256" key="6">
    <source>
        <dbReference type="ARBA" id="ARBA00022807"/>
    </source>
</evidence>
<protein>
    <recommendedName>
        <fullName evidence="3">Bleomycin hydrolase</fullName>
        <ecNumber evidence="2">3.4.22.40</ecNumber>
    </recommendedName>
</protein>
<dbReference type="GO" id="GO:0006508">
    <property type="term" value="P:proteolysis"/>
    <property type="evidence" value="ECO:0007669"/>
    <property type="project" value="UniProtKB-KW"/>
</dbReference>
<dbReference type="OrthoDB" id="2666448at2759"/>
<dbReference type="InterPro" id="IPR038765">
    <property type="entry name" value="Papain-like_cys_pep_sf"/>
</dbReference>
<dbReference type="GO" id="GO:0043418">
    <property type="term" value="P:homocysteine catabolic process"/>
    <property type="evidence" value="ECO:0007669"/>
    <property type="project" value="TreeGrafter"/>
</dbReference>
<dbReference type="Pfam" id="PF03051">
    <property type="entry name" value="Peptidase_C1_2"/>
    <property type="match status" value="1"/>
</dbReference>
<dbReference type="GO" id="GO:0004197">
    <property type="term" value="F:cysteine-type endopeptidase activity"/>
    <property type="evidence" value="ECO:0007669"/>
    <property type="project" value="UniProtKB-EC"/>
</dbReference>
<dbReference type="SUPFAM" id="SSF54001">
    <property type="entry name" value="Cysteine proteinases"/>
    <property type="match status" value="1"/>
</dbReference>
<dbReference type="GO" id="GO:0009636">
    <property type="term" value="P:response to toxic substance"/>
    <property type="evidence" value="ECO:0007669"/>
    <property type="project" value="TreeGrafter"/>
</dbReference>
<evidence type="ECO:0000256" key="5">
    <source>
        <dbReference type="ARBA" id="ARBA00022801"/>
    </source>
</evidence>
<proteinExistence type="predicted"/>
<reference evidence="7 8" key="1">
    <citation type="submission" date="2019-08" db="EMBL/GenBank/DDBJ databases">
        <title>Whole genome of Aphis craccivora.</title>
        <authorList>
            <person name="Voronova N.V."/>
            <person name="Shulinski R.S."/>
            <person name="Bandarenka Y.V."/>
            <person name="Zhorov D.G."/>
            <person name="Warner D."/>
        </authorList>
    </citation>
    <scope>NUCLEOTIDE SEQUENCE [LARGE SCALE GENOMIC DNA]</scope>
    <source>
        <strain evidence="7">180601</strain>
        <tissue evidence="7">Whole Body</tissue>
    </source>
</reference>
<dbReference type="InterPro" id="IPR000169">
    <property type="entry name" value="Pept_cys_AS"/>
</dbReference>
<feature type="non-terminal residue" evidence="7">
    <location>
        <position position="1"/>
    </location>
</feature>
<evidence type="ECO:0000256" key="2">
    <source>
        <dbReference type="ARBA" id="ARBA00012465"/>
    </source>
</evidence>
<dbReference type="PROSITE" id="PS00139">
    <property type="entry name" value="THIOL_PROTEASE_CYS"/>
    <property type="match status" value="1"/>
</dbReference>
<dbReference type="AlphaFoldDB" id="A0A6G0YLI9"/>
<dbReference type="GO" id="GO:0070005">
    <property type="term" value="F:cysteine-type aminopeptidase activity"/>
    <property type="evidence" value="ECO:0007669"/>
    <property type="project" value="InterPro"/>
</dbReference>
<dbReference type="PANTHER" id="PTHR10363:SF2">
    <property type="entry name" value="BLEOMYCIN HYDROLASE"/>
    <property type="match status" value="1"/>
</dbReference>
<evidence type="ECO:0000313" key="8">
    <source>
        <dbReference type="Proteomes" id="UP000478052"/>
    </source>
</evidence>
<keyword evidence="8" id="KW-1185">Reference proteome</keyword>
<evidence type="ECO:0000256" key="4">
    <source>
        <dbReference type="ARBA" id="ARBA00022670"/>
    </source>
</evidence>
<dbReference type="EC" id="3.4.22.40" evidence="2"/>
<keyword evidence="5 7" id="KW-0378">Hydrolase</keyword>
<dbReference type="Proteomes" id="UP000478052">
    <property type="component" value="Unassembled WGS sequence"/>
</dbReference>
<evidence type="ECO:0000313" key="7">
    <source>
        <dbReference type="EMBL" id="KAF0757906.1"/>
    </source>
</evidence>
<gene>
    <name evidence="7" type="ORF">FWK35_00026617</name>
</gene>
<evidence type="ECO:0000256" key="3">
    <source>
        <dbReference type="ARBA" id="ARBA00022227"/>
    </source>
</evidence>
<comment type="caution">
    <text evidence="7">The sequence shown here is derived from an EMBL/GenBank/DDBJ whole genome shotgun (WGS) entry which is preliminary data.</text>
</comment>
<name>A0A6G0YLI9_APHCR</name>
<dbReference type="InterPro" id="IPR004134">
    <property type="entry name" value="Peptidase_C1B"/>
</dbReference>
<dbReference type="Gene3D" id="3.90.70.10">
    <property type="entry name" value="Cysteine proteinases"/>
    <property type="match status" value="1"/>
</dbReference>
<comment type="catalytic activity">
    <reaction evidence="1">
        <text>Inactivates bleomycin B2 (a cytotoxic glycometallopeptide) by hydrolysis of a carboxyamide bond of beta-aminoalanine, but also shows general aminopeptidase activity. The specificity varies somewhat with source, but amino acid arylamides of Met, Leu and Ala are preferred.</text>
        <dbReference type="EC" id="3.4.22.40"/>
    </reaction>
</comment>
<dbReference type="EMBL" id="VUJU01003436">
    <property type="protein sequence ID" value="KAF0757906.1"/>
    <property type="molecule type" value="Genomic_DNA"/>
</dbReference>
<accession>A0A6G0YLI9</accession>
<keyword evidence="6" id="KW-0788">Thiol protease</keyword>
<sequence length="596" mass="69734">VQILYSSIFFMAYKRMHGTIFCRITNVILTRIKKHRKINLAQLKRILCSKFGNNYFCKQNHRHILLNAMEYLLYTKRLFLSNGPTRRNSVETDITVNNSEIIYSEYFYYSIFHTQYLFLGYNGLFALVFIYAQEKDLVTSELLLKFKDAFFSNSSNILAQNVITAYDPFQIALSRNRLQDHLVTNHYFSNRINGCGNPVGDQKYSGRCWIFACLNVVRVPFMKYYNIKKFEFSQAHMFFWDKIERCNFFLNTIVSTAKNGESLDSRSVMILLKKPIEDGGYWNMAVNIIKKYGLMPKFSFSESYSSEDSKELNSILNSKAIFEFFLREFAIVLHDMVTNSDTDSNISDQIEKDMCIVFRIVGVCLGIPQQTFKWQYRLNEYDPICHRDFTPLEFYNTMIEPIFHIEDKVSLISDPRPDNAFGKLYTMDLIGNVIEGSKTIRNNQPIEVLLEACKQSIAMLDEPVWYSCEVDQRFSNELGIEDLKIHDMESIFGTNTSISMTKSERILYSDSYPTHAMVLTGFHEENNEVTRWCVENSWGKYNTTTNGYLLMTTEWFKEYVFEVIVDKKLLPKCVLDVFSQEPIVLPVWDKLASHLR</sequence>